<reference evidence="1 2" key="1">
    <citation type="journal article" date="2013" name="Genome Announc.">
        <title>Complete Genome of Bacillus megaterium Siphophage Slash.</title>
        <authorList>
            <person name="Decrescenzo A.J."/>
            <person name="Ritter M.A."/>
            <person name="Chamakura K.R."/>
            <person name="Kuty Everett G.F."/>
        </authorList>
    </citation>
    <scope>NUCLEOTIDE SEQUENCE [LARGE SCALE GENOMIC DNA]</scope>
</reference>
<dbReference type="OrthoDB" id="9061at10239"/>
<sequence>MASRKKTGIDQTKLISVMKKFIGTRKTDPEYTKCFKIENNVDYLAADLINNGGLAAHIYLKNRELWKKETGEVKFAFPKDKDKMDIVQFVPEYPDVKSVFGPDFLEGYVGYKINDEDVDKFIKLHEAMEKIAKMSSKDFVTVLNASNGRMLFTVAHSDVELSWVYNAEVEGSNNTFGYPYDPSIMVNAFKALKDLKAENIKMHLKDNNSPIFFTAIDNDYEMNIAVQRKLMRDGE</sequence>
<dbReference type="Proteomes" id="UP000017660">
    <property type="component" value="Segment"/>
</dbReference>
<dbReference type="RefSeq" id="YP_008771924.1">
    <property type="nucleotide sequence ID" value="NC_022774.1"/>
</dbReference>
<accession>U5PX05</accession>
<keyword evidence="2" id="KW-1185">Reference proteome</keyword>
<protein>
    <submittedName>
        <fullName evidence="1">Uncharacterized protein</fullName>
    </submittedName>
</protein>
<organism evidence="1 2">
    <name type="scientific">Bacillus phage Slash</name>
    <dbReference type="NCBI Taxonomy" id="1406790"/>
    <lineage>
        <taxon>Viruses</taxon>
        <taxon>Duplodnaviria</taxon>
        <taxon>Heunggongvirae</taxon>
        <taxon>Uroviricota</taxon>
        <taxon>Caudoviricetes</taxon>
        <taxon>Slashvirus</taxon>
        <taxon>Slashvirus slash</taxon>
    </lineage>
</organism>
<dbReference type="EMBL" id="KF669661">
    <property type="protein sequence ID" value="AGY48311.1"/>
    <property type="molecule type" value="Genomic_DNA"/>
</dbReference>
<name>U5PX05_9CAUD</name>
<dbReference type="KEGG" id="vg:18989612"/>
<evidence type="ECO:0000313" key="2">
    <source>
        <dbReference type="Proteomes" id="UP000017660"/>
    </source>
</evidence>
<proteinExistence type="predicted"/>
<gene>
    <name evidence="1" type="ORF">Slash_22</name>
</gene>
<evidence type="ECO:0000313" key="1">
    <source>
        <dbReference type="EMBL" id="AGY48311.1"/>
    </source>
</evidence>
<dbReference type="GeneID" id="18989612"/>